<evidence type="ECO:0000313" key="9">
    <source>
        <dbReference type="EMBL" id="TLG77282.1"/>
    </source>
</evidence>
<evidence type="ECO:0000256" key="7">
    <source>
        <dbReference type="ARBA" id="ARBA00023136"/>
    </source>
</evidence>
<dbReference type="Proteomes" id="UP000306912">
    <property type="component" value="Unassembled WGS sequence"/>
</dbReference>
<dbReference type="OrthoDB" id="9813233at2"/>
<evidence type="ECO:0000313" key="10">
    <source>
        <dbReference type="Proteomes" id="UP000306912"/>
    </source>
</evidence>
<dbReference type="InterPro" id="IPR005807">
    <property type="entry name" value="SecE_bac"/>
</dbReference>
<dbReference type="EMBL" id="VBWP01000001">
    <property type="protein sequence ID" value="TLG77282.1"/>
    <property type="molecule type" value="Genomic_DNA"/>
</dbReference>
<dbReference type="Pfam" id="PF00584">
    <property type="entry name" value="SecE"/>
    <property type="match status" value="1"/>
</dbReference>
<protein>
    <submittedName>
        <fullName evidence="9">Preprotein translocase subunit SecE</fullName>
    </submittedName>
</protein>
<dbReference type="GO" id="GO:0006605">
    <property type="term" value="P:protein targeting"/>
    <property type="evidence" value="ECO:0007669"/>
    <property type="project" value="InterPro"/>
</dbReference>
<evidence type="ECO:0000256" key="3">
    <source>
        <dbReference type="ARBA" id="ARBA00022692"/>
    </source>
</evidence>
<dbReference type="GO" id="GO:0006886">
    <property type="term" value="P:intracellular protein transport"/>
    <property type="evidence" value="ECO:0007669"/>
    <property type="project" value="InterPro"/>
</dbReference>
<organism evidence="9 10">
    <name type="scientific">Culicoidibacter larvae</name>
    <dbReference type="NCBI Taxonomy" id="2579976"/>
    <lineage>
        <taxon>Bacteria</taxon>
        <taxon>Bacillati</taxon>
        <taxon>Bacillota</taxon>
        <taxon>Culicoidibacteria</taxon>
        <taxon>Culicoidibacterales</taxon>
        <taxon>Culicoidibacteraceae</taxon>
        <taxon>Culicoidibacter</taxon>
    </lineage>
</organism>
<keyword evidence="5 8" id="KW-1133">Transmembrane helix</keyword>
<accession>A0A5R8QH21</accession>
<gene>
    <name evidence="9" type="primary">secE</name>
    <name evidence="9" type="ORF">FEZ08_01305</name>
</gene>
<feature type="transmembrane region" description="Helical" evidence="8">
    <location>
        <begin position="36"/>
        <end position="56"/>
    </location>
</feature>
<keyword evidence="3 8" id="KW-0812">Transmembrane</keyword>
<evidence type="ECO:0000256" key="6">
    <source>
        <dbReference type="ARBA" id="ARBA00023010"/>
    </source>
</evidence>
<evidence type="ECO:0000256" key="1">
    <source>
        <dbReference type="ARBA" id="ARBA00004370"/>
    </source>
</evidence>
<comment type="caution">
    <text evidence="9">The sequence shown here is derived from an EMBL/GenBank/DDBJ whole genome shotgun (WGS) entry which is preliminary data.</text>
</comment>
<sequence>MSNVEQKRGIIGRMLHFPVEVVRELTKVEWISLGDLLVKTLTVLGFSAVLLIYFTGVDFVISEFLKIIVGIN</sequence>
<dbReference type="AlphaFoldDB" id="A0A5R8QH21"/>
<comment type="subcellular location">
    <subcellularLocation>
        <location evidence="1">Membrane</location>
    </subcellularLocation>
</comment>
<dbReference type="InParanoid" id="A0A5R8QH21"/>
<evidence type="ECO:0000256" key="4">
    <source>
        <dbReference type="ARBA" id="ARBA00022927"/>
    </source>
</evidence>
<keyword evidence="7 8" id="KW-0472">Membrane</keyword>
<keyword evidence="2" id="KW-0813">Transport</keyword>
<reference evidence="9 10" key="1">
    <citation type="submission" date="2019-05" db="EMBL/GenBank/DDBJ databases">
        <title>Culicoidintestinum kansasii gen. nov., sp. nov. from the gastrointestinal tract of the biting midge, Culicoides sonorensis.</title>
        <authorList>
            <person name="Neupane S."/>
            <person name="Ghosh A."/>
            <person name="Gunther S."/>
            <person name="Martin K."/>
            <person name="Zurek L."/>
        </authorList>
    </citation>
    <scope>NUCLEOTIDE SEQUENCE [LARGE SCALE GENOMIC DNA]</scope>
    <source>
        <strain evidence="9 10">CS-1</strain>
    </source>
</reference>
<dbReference type="InterPro" id="IPR038379">
    <property type="entry name" value="SecE_sf"/>
</dbReference>
<evidence type="ECO:0000256" key="2">
    <source>
        <dbReference type="ARBA" id="ARBA00022448"/>
    </source>
</evidence>
<dbReference type="Gene3D" id="1.20.5.1030">
    <property type="entry name" value="Preprotein translocase secy subunit"/>
    <property type="match status" value="1"/>
</dbReference>
<keyword evidence="10" id="KW-1185">Reference proteome</keyword>
<evidence type="ECO:0000256" key="8">
    <source>
        <dbReference type="SAM" id="Phobius"/>
    </source>
</evidence>
<dbReference type="GO" id="GO:0009306">
    <property type="term" value="P:protein secretion"/>
    <property type="evidence" value="ECO:0007669"/>
    <property type="project" value="InterPro"/>
</dbReference>
<evidence type="ECO:0000256" key="5">
    <source>
        <dbReference type="ARBA" id="ARBA00022989"/>
    </source>
</evidence>
<dbReference type="RefSeq" id="WP_138189890.1">
    <property type="nucleotide sequence ID" value="NZ_VBWP01000001.1"/>
</dbReference>
<dbReference type="NCBIfam" id="TIGR00964">
    <property type="entry name" value="secE_bact"/>
    <property type="match status" value="1"/>
</dbReference>
<keyword evidence="6" id="KW-0811">Translocation</keyword>
<dbReference type="InterPro" id="IPR001901">
    <property type="entry name" value="Translocase_SecE/Sec61-g"/>
</dbReference>
<proteinExistence type="predicted"/>
<keyword evidence="4" id="KW-0653">Protein transport</keyword>
<dbReference type="GO" id="GO:0008320">
    <property type="term" value="F:protein transmembrane transporter activity"/>
    <property type="evidence" value="ECO:0007669"/>
    <property type="project" value="InterPro"/>
</dbReference>
<dbReference type="GO" id="GO:0016020">
    <property type="term" value="C:membrane"/>
    <property type="evidence" value="ECO:0007669"/>
    <property type="project" value="UniProtKB-SubCell"/>
</dbReference>
<name>A0A5R8QH21_9FIRM</name>